<dbReference type="EMBL" id="QJSW01000044">
    <property type="protein sequence ID" value="PYE42106.1"/>
    <property type="molecule type" value="Genomic_DNA"/>
</dbReference>
<organism evidence="1 2">
    <name type="scientific">Paenibacillus barcinonensis</name>
    <dbReference type="NCBI Taxonomy" id="198119"/>
    <lineage>
        <taxon>Bacteria</taxon>
        <taxon>Bacillati</taxon>
        <taxon>Bacillota</taxon>
        <taxon>Bacilli</taxon>
        <taxon>Bacillales</taxon>
        <taxon>Paenibacillaceae</taxon>
        <taxon>Paenibacillus</taxon>
    </lineage>
</organism>
<name>A0A2V4V042_PAEBA</name>
<comment type="caution">
    <text evidence="1">The sequence shown here is derived from an EMBL/GenBank/DDBJ whole genome shotgun (WGS) entry which is preliminary data.</text>
</comment>
<accession>A0A2V4V042</accession>
<evidence type="ECO:0000313" key="1">
    <source>
        <dbReference type="EMBL" id="PYE42106.1"/>
    </source>
</evidence>
<reference evidence="1 2" key="1">
    <citation type="submission" date="2018-06" db="EMBL/GenBank/DDBJ databases">
        <title>Genomic Encyclopedia of Type Strains, Phase III (KMG-III): the genomes of soil and plant-associated and newly described type strains.</title>
        <authorList>
            <person name="Whitman W."/>
        </authorList>
    </citation>
    <scope>NUCLEOTIDE SEQUENCE [LARGE SCALE GENOMIC DNA]</scope>
    <source>
        <strain evidence="1 2">CECT 7022</strain>
    </source>
</reference>
<dbReference type="AlphaFoldDB" id="A0A2V4V042"/>
<sequence length="71" mass="8242">MNMKRLISTLLSSVLILLSVTLLFTFRPVQAESGVYSISSNRLLQDEDNPNLYYFVGMVYYEVWTDGERDE</sequence>
<protein>
    <submittedName>
        <fullName evidence="1">Uncharacterized protein</fullName>
    </submittedName>
</protein>
<gene>
    <name evidence="1" type="ORF">DFQ00_1447</name>
</gene>
<dbReference type="Proteomes" id="UP000247790">
    <property type="component" value="Unassembled WGS sequence"/>
</dbReference>
<evidence type="ECO:0000313" key="2">
    <source>
        <dbReference type="Proteomes" id="UP000247790"/>
    </source>
</evidence>
<proteinExistence type="predicted"/>